<sequence>MATPSTTSPSPSTSVPSSFSHIVSIKLSSENYMLWKGQITAYLQGQDLFSYVDGTQTPPSKMLLAETNTSSKTNLAFLAWQRTDQLISSILFSSLTEYVVTHVISTGTSHELWITLESMYNKHSQAKEFQVRFQLANLSKGEQSISDYYSKVKMLVDTLAATGSSISDKEFVTYLLNGLGSNYKSFITSITTRIEPISSYELYHLLLIHESIMAHNTHSLISSPFETFAHLSTNSPRDRRGKGFY</sequence>
<proteinExistence type="predicted"/>
<dbReference type="AlphaFoldDB" id="A0A833XGP8"/>
<accession>A0A833XGP8</accession>
<evidence type="ECO:0000313" key="2">
    <source>
        <dbReference type="Proteomes" id="UP000619265"/>
    </source>
</evidence>
<organism evidence="1 2">
    <name type="scientific">Juglans regia</name>
    <name type="common">English walnut</name>
    <dbReference type="NCBI Taxonomy" id="51240"/>
    <lineage>
        <taxon>Eukaryota</taxon>
        <taxon>Viridiplantae</taxon>
        <taxon>Streptophyta</taxon>
        <taxon>Embryophyta</taxon>
        <taxon>Tracheophyta</taxon>
        <taxon>Spermatophyta</taxon>
        <taxon>Magnoliopsida</taxon>
        <taxon>eudicotyledons</taxon>
        <taxon>Gunneridae</taxon>
        <taxon>Pentapetalae</taxon>
        <taxon>rosids</taxon>
        <taxon>fabids</taxon>
        <taxon>Fagales</taxon>
        <taxon>Juglandaceae</taxon>
        <taxon>Juglans</taxon>
    </lineage>
</organism>
<evidence type="ECO:0000313" key="1">
    <source>
        <dbReference type="EMBL" id="KAF5466062.1"/>
    </source>
</evidence>
<dbReference type="Pfam" id="PF14223">
    <property type="entry name" value="Retrotran_gag_2"/>
    <property type="match status" value="1"/>
</dbReference>
<reference evidence="1" key="1">
    <citation type="submission" date="2015-10" db="EMBL/GenBank/DDBJ databases">
        <authorList>
            <person name="Martinez-Garcia P.J."/>
            <person name="Crepeau M.W."/>
            <person name="Puiu D."/>
            <person name="Gonzalez-Ibeas D."/>
            <person name="Whalen J."/>
            <person name="Stevens K."/>
            <person name="Paul R."/>
            <person name="Butterfield T."/>
            <person name="Britton M."/>
            <person name="Reagan R."/>
            <person name="Chakraborty S."/>
            <person name="Walawage S.L."/>
            <person name="Vasquez-Gross H.A."/>
            <person name="Cardeno C."/>
            <person name="Famula R."/>
            <person name="Pratt K."/>
            <person name="Kuruganti S."/>
            <person name="Aradhya M.K."/>
            <person name="Leslie C.A."/>
            <person name="Dandekar A.M."/>
            <person name="Salzberg S.L."/>
            <person name="Wegrzyn J.L."/>
            <person name="Langley C.H."/>
            <person name="Neale D.B."/>
        </authorList>
    </citation>
    <scope>NUCLEOTIDE SEQUENCE</scope>
    <source>
        <tissue evidence="1">Leaves</tissue>
    </source>
</reference>
<gene>
    <name evidence="1" type="ORF">F2P56_016020</name>
</gene>
<protein>
    <recommendedName>
        <fullName evidence="3">Retrotransposon Copia-like N-terminal domain-containing protein</fullName>
    </recommendedName>
</protein>
<reference evidence="1" key="2">
    <citation type="submission" date="2020-03" db="EMBL/GenBank/DDBJ databases">
        <title>Walnut 2.0.</title>
        <authorList>
            <person name="Marrano A."/>
            <person name="Britton M."/>
            <person name="Zimin A.V."/>
            <person name="Zaini P.A."/>
            <person name="Workman R."/>
            <person name="Puiu D."/>
            <person name="Bianco L."/>
            <person name="Allen B.J."/>
            <person name="Troggio M."/>
            <person name="Leslie C.A."/>
            <person name="Timp W."/>
            <person name="Dendekar A."/>
            <person name="Salzberg S.L."/>
            <person name="Neale D.B."/>
        </authorList>
    </citation>
    <scope>NUCLEOTIDE SEQUENCE</scope>
    <source>
        <tissue evidence="1">Leaves</tissue>
    </source>
</reference>
<comment type="caution">
    <text evidence="1">The sequence shown here is derived from an EMBL/GenBank/DDBJ whole genome shotgun (WGS) entry which is preliminary data.</text>
</comment>
<dbReference type="PANTHER" id="PTHR47481:SF10">
    <property type="entry name" value="COPIA-LIKE POLYPROTEIN_RETROTRANSPOSON"/>
    <property type="match status" value="1"/>
</dbReference>
<evidence type="ECO:0008006" key="3">
    <source>
        <dbReference type="Google" id="ProtNLM"/>
    </source>
</evidence>
<dbReference type="Proteomes" id="UP000619265">
    <property type="component" value="Unassembled WGS sequence"/>
</dbReference>
<dbReference type="PANTHER" id="PTHR47481">
    <property type="match status" value="1"/>
</dbReference>
<dbReference type="Gramene" id="Jr07_24440_p1">
    <property type="protein sequence ID" value="cds.Jr07_24440_p1"/>
    <property type="gene ID" value="Jr07_24440"/>
</dbReference>
<name>A0A833XGP8_JUGRE</name>
<dbReference type="EMBL" id="LIHL02000007">
    <property type="protein sequence ID" value="KAF5466062.1"/>
    <property type="molecule type" value="Genomic_DNA"/>
</dbReference>